<dbReference type="FunFam" id="2.70.98.10:FF:000001">
    <property type="entry name" value="Glucans biosynthesis protein G"/>
    <property type="match status" value="1"/>
</dbReference>
<keyword evidence="7" id="KW-0812">Transmembrane</keyword>
<sequence>MWGFINNLLNYLRKYKMSPPNETPDTRVKGCFEFLMRKLILLFIPIIFCVYSFDSVFYATAEAKQAFSFQNVIDKASELSKQSYNKNDGKVPEFLLNISYDNWRDIRFKPEHALWAKDKLLFTAQFFHPGLYYDRTIKIHVIDPSGVSDVPFSPDLFDYGRNNFKTMVPPDLGFAGFRLHYPINNLDYYDEVVVFLGASYLRAVGQKMNYGISARGLAINTALSSGEEFPYFKEFWLVKPSAGTRHITIYALLDSPSVTGAYKYIIYPWKETLMRVTSRIFLRNSVEKLGIAPLTSMFFYGENTNQRPVDDFRLEVHDSDGLMMATGSGEWIWRPLRNPKSLLVTSFQDSNPVGFGLIQRDRHFCHYQDLESHYESRPSVWVTPVGNWGEGRVELIQLPLIASENNNNIVLFWVPSNLSESKQSYAFSYELNWHLSGRTRPPMGRVIATRTARPKENIVKFVIDYVGERLQSLPSDSPLTAVISMDPKATLVEQQLYKNRETRGWRLVFQIALEESSPIEALLPPDKKATLELRAFLKLNESKLTETWSYAYQP</sequence>
<dbReference type="GO" id="GO:0003824">
    <property type="term" value="F:catalytic activity"/>
    <property type="evidence" value="ECO:0007669"/>
    <property type="project" value="InterPro"/>
</dbReference>
<keyword evidence="7" id="KW-0472">Membrane</keyword>
<dbReference type="EMBL" id="OJIN01000223">
    <property type="protein sequence ID" value="SPD75981.1"/>
    <property type="molecule type" value="Genomic_DNA"/>
</dbReference>
<keyword evidence="7" id="KW-1133">Transmembrane helix</keyword>
<evidence type="ECO:0000256" key="7">
    <source>
        <dbReference type="SAM" id="Phobius"/>
    </source>
</evidence>
<dbReference type="PIRSF" id="PIRSF006281">
    <property type="entry name" value="MdoG"/>
    <property type="match status" value="1"/>
</dbReference>
<reference evidence="9" key="1">
    <citation type="submission" date="2018-01" db="EMBL/GenBank/DDBJ databases">
        <authorList>
            <person name="Regsiter A."/>
            <person name="William W."/>
        </authorList>
    </citation>
    <scope>NUCLEOTIDE SEQUENCE</scope>
    <source>
        <strain evidence="9">TRIP AH-1</strain>
    </source>
</reference>
<dbReference type="SUPFAM" id="SSF81296">
    <property type="entry name" value="E set domains"/>
    <property type="match status" value="1"/>
</dbReference>
<accession>A0A445N2R0</accession>
<dbReference type="InterPro" id="IPR007444">
    <property type="entry name" value="Glucan_biosyn_MdoG_C"/>
</dbReference>
<dbReference type="InterPro" id="IPR011013">
    <property type="entry name" value="Gal_mutarotase_sf_dom"/>
</dbReference>
<dbReference type="Gene3D" id="2.60.40.10">
    <property type="entry name" value="Immunoglobulins"/>
    <property type="match status" value="1"/>
</dbReference>
<proteinExistence type="inferred from homology"/>
<dbReference type="InterPro" id="IPR014756">
    <property type="entry name" value="Ig_E-set"/>
</dbReference>
<evidence type="ECO:0000256" key="6">
    <source>
        <dbReference type="ARBA" id="ARBA00022764"/>
    </source>
</evidence>
<dbReference type="PANTHER" id="PTHR30504:SF4">
    <property type="entry name" value="GLUCANS BIOSYNTHESIS PROTEIN G"/>
    <property type="match status" value="1"/>
</dbReference>
<dbReference type="InterPro" id="IPR014718">
    <property type="entry name" value="GH-type_carb-bd"/>
</dbReference>
<comment type="similarity">
    <text evidence="3">Belongs to the OpgD/OpgG family.</text>
</comment>
<dbReference type="SUPFAM" id="SSF74650">
    <property type="entry name" value="Galactose mutarotase-like"/>
    <property type="match status" value="1"/>
</dbReference>
<keyword evidence="5" id="KW-0732">Signal</keyword>
<dbReference type="GO" id="GO:0030288">
    <property type="term" value="C:outer membrane-bounded periplasmic space"/>
    <property type="evidence" value="ECO:0007669"/>
    <property type="project" value="TreeGrafter"/>
</dbReference>
<dbReference type="GO" id="GO:0030246">
    <property type="term" value="F:carbohydrate binding"/>
    <property type="evidence" value="ECO:0007669"/>
    <property type="project" value="InterPro"/>
</dbReference>
<gene>
    <name evidence="9" type="primary">mdoG</name>
    <name evidence="9" type="ORF">PITCH_A780111</name>
</gene>
<dbReference type="InterPro" id="IPR014438">
    <property type="entry name" value="Glucan_biosyn_MdoG/MdoD"/>
</dbReference>
<feature type="transmembrane region" description="Helical" evidence="7">
    <location>
        <begin position="39"/>
        <end position="61"/>
    </location>
</feature>
<dbReference type="UniPathway" id="UPA00637"/>
<evidence type="ECO:0000256" key="4">
    <source>
        <dbReference type="ARBA" id="ARBA00015376"/>
    </source>
</evidence>
<keyword evidence="6" id="KW-0574">Periplasm</keyword>
<comment type="subcellular location">
    <subcellularLocation>
        <location evidence="1">Periplasm</location>
    </subcellularLocation>
</comment>
<dbReference type="InterPro" id="IPR013783">
    <property type="entry name" value="Ig-like_fold"/>
</dbReference>
<name>A0A445N2R0_9BACT</name>
<dbReference type="Gene3D" id="2.70.98.10">
    <property type="match status" value="1"/>
</dbReference>
<dbReference type="GO" id="GO:0051274">
    <property type="term" value="P:beta-glucan biosynthetic process"/>
    <property type="evidence" value="ECO:0007669"/>
    <property type="project" value="TreeGrafter"/>
</dbReference>
<dbReference type="PANTHER" id="PTHR30504">
    <property type="entry name" value="GLUCANS BIOSYNTHESIS PROTEIN"/>
    <property type="match status" value="1"/>
</dbReference>
<feature type="domain" description="Glucan biosynthesis periplasmic MdoG C-terminal" evidence="8">
    <location>
        <begin position="67"/>
        <end position="552"/>
    </location>
</feature>
<evidence type="ECO:0000256" key="2">
    <source>
        <dbReference type="ARBA" id="ARBA00005001"/>
    </source>
</evidence>
<organism evidence="9">
    <name type="scientific">uncultured Desulfobacterium sp</name>
    <dbReference type="NCBI Taxonomy" id="201089"/>
    <lineage>
        <taxon>Bacteria</taxon>
        <taxon>Pseudomonadati</taxon>
        <taxon>Thermodesulfobacteriota</taxon>
        <taxon>Desulfobacteria</taxon>
        <taxon>Desulfobacterales</taxon>
        <taxon>Desulfobacteriaceae</taxon>
        <taxon>Desulfobacterium</taxon>
        <taxon>environmental samples</taxon>
    </lineage>
</organism>
<dbReference type="AlphaFoldDB" id="A0A445N2R0"/>
<dbReference type="Pfam" id="PF04349">
    <property type="entry name" value="MdoG"/>
    <property type="match status" value="1"/>
</dbReference>
<evidence type="ECO:0000256" key="5">
    <source>
        <dbReference type="ARBA" id="ARBA00022729"/>
    </source>
</evidence>
<comment type="pathway">
    <text evidence="2">Glycan metabolism; osmoregulated periplasmic glucan (OPG) biosynthesis.</text>
</comment>
<evidence type="ECO:0000259" key="8">
    <source>
        <dbReference type="Pfam" id="PF04349"/>
    </source>
</evidence>
<protein>
    <recommendedName>
        <fullName evidence="4">Glucans biosynthesis protein G</fullName>
    </recommendedName>
</protein>
<evidence type="ECO:0000256" key="3">
    <source>
        <dbReference type="ARBA" id="ARBA00009284"/>
    </source>
</evidence>
<evidence type="ECO:0000313" key="9">
    <source>
        <dbReference type="EMBL" id="SPD75981.1"/>
    </source>
</evidence>
<evidence type="ECO:0000256" key="1">
    <source>
        <dbReference type="ARBA" id="ARBA00004418"/>
    </source>
</evidence>